<organism evidence="11 12">
    <name type="scientific">Ktedonobacter robiniae</name>
    <dbReference type="NCBI Taxonomy" id="2778365"/>
    <lineage>
        <taxon>Bacteria</taxon>
        <taxon>Bacillati</taxon>
        <taxon>Chloroflexota</taxon>
        <taxon>Ktedonobacteria</taxon>
        <taxon>Ktedonobacterales</taxon>
        <taxon>Ktedonobacteraceae</taxon>
        <taxon>Ktedonobacter</taxon>
    </lineage>
</organism>
<evidence type="ECO:0000256" key="8">
    <source>
        <dbReference type="ARBA" id="ARBA00023163"/>
    </source>
</evidence>
<feature type="domain" description="HTH araC/xylS-type" evidence="10">
    <location>
        <begin position="93"/>
        <end position="191"/>
    </location>
</feature>
<dbReference type="PANTHER" id="PTHR43003">
    <property type="entry name" value="DNA-3-METHYLADENINE GLYCOSYLASE"/>
    <property type="match status" value="1"/>
</dbReference>
<dbReference type="Gene3D" id="3.40.10.10">
    <property type="entry name" value="DNA Methylphosphotriester Repair Domain"/>
    <property type="match status" value="1"/>
</dbReference>
<dbReference type="InterPro" id="IPR011257">
    <property type="entry name" value="DNA_glycosylase"/>
</dbReference>
<dbReference type="Pfam" id="PF06029">
    <property type="entry name" value="AlkA_N"/>
    <property type="match status" value="1"/>
</dbReference>
<reference evidence="11 12" key="1">
    <citation type="journal article" date="2021" name="Int. J. Syst. Evol. Microbiol.">
        <title>Reticulibacter mediterranei gen. nov., sp. nov., within the new family Reticulibacteraceae fam. nov., and Ktedonospora formicarum gen. nov., sp. nov., Ktedonobacter robiniae sp. nov., Dictyobacter formicarum sp. nov. and Dictyobacter arantiisoli sp. nov., belonging to the class Ktedonobacteria.</title>
        <authorList>
            <person name="Yabe S."/>
            <person name="Zheng Y."/>
            <person name="Wang C.M."/>
            <person name="Sakai Y."/>
            <person name="Abe K."/>
            <person name="Yokota A."/>
            <person name="Donadio S."/>
            <person name="Cavaletti L."/>
            <person name="Monciardini P."/>
        </authorList>
    </citation>
    <scope>NUCLEOTIDE SEQUENCE [LARGE SCALE GENOMIC DNA]</scope>
    <source>
        <strain evidence="11 12">SOSP1-30</strain>
    </source>
</reference>
<name>A0ABQ3UX54_9CHLR</name>
<dbReference type="InterPro" id="IPR004026">
    <property type="entry name" value="Ada_DNA_repair_Zn-bd"/>
</dbReference>
<keyword evidence="4" id="KW-0489">Methyltransferase</keyword>
<dbReference type="Proteomes" id="UP000654345">
    <property type="component" value="Unassembled WGS sequence"/>
</dbReference>
<evidence type="ECO:0000313" key="11">
    <source>
        <dbReference type="EMBL" id="GHO56920.1"/>
    </source>
</evidence>
<accession>A0ABQ3UX54</accession>
<dbReference type="SMART" id="SM00342">
    <property type="entry name" value="HTH_ARAC"/>
    <property type="match status" value="1"/>
</dbReference>
<dbReference type="SMART" id="SM00478">
    <property type="entry name" value="ENDO3c"/>
    <property type="match status" value="1"/>
</dbReference>
<dbReference type="PANTHER" id="PTHR43003:SF13">
    <property type="entry name" value="DNA-3-METHYLADENINE GLYCOSYLASE 2"/>
    <property type="match status" value="1"/>
</dbReference>
<proteinExistence type="predicted"/>
<keyword evidence="5" id="KW-0227">DNA damage</keyword>
<dbReference type="InterPro" id="IPR051912">
    <property type="entry name" value="Alkylbase_DNA_Glycosylase/TA"/>
</dbReference>
<sequence length="503" mass="54789">MEASTSLHTDFDLCYRAVCSRDPRFDGRFYTAVTSTGIYCRPICPARTPQARNIRFFSSAAAAEAAGFRACRRCHPESSPGSSDWNVRADLVARALRLIAAGLVDSEGVSGLAQRLAVSERHIHRELTAEVGVGPLALARSRRAQVARLLIDQTDLPLTEIAFSSGFASIRQFNETMQQLFGCAPSEFRRRQISEGNGAGKLALRLQYRPPYAFGPLLTYLERRALPGVEEIVNGVYRRTIHLARSQGLLELEPQPAIHAVAVRLSLDNLNDVSTIVQRCRNLFDLDADPNAIMQMLEADPLLAPLVVALPGLRIPGAFDGFELAVRAILGQQVSVAGARTLAARVARATGEPLAQPDGTLTHYFPTPAQLIEGSLDGLGITTSRIKAIKELARSVDAGEIVLDRGADRAETVARLQGLPGVGPWTASYIAMRALGDPDAFPVTDLGLRRAFEQHNLPASPKHIAAHAEAWRPWRAYATHYLWHNLASSNKSKIGEVFPDVSE</sequence>
<comment type="catalytic activity">
    <reaction evidence="1">
        <text>Hydrolysis of alkylated DNA, releasing 3-methyladenine, 3-methylguanine, 7-methylguanine and 7-methyladenine.</text>
        <dbReference type="EC" id="3.2.2.21"/>
    </reaction>
</comment>
<dbReference type="SUPFAM" id="SSF48150">
    <property type="entry name" value="DNA-glycosylase"/>
    <property type="match status" value="1"/>
</dbReference>
<keyword evidence="4" id="KW-0808">Transferase</keyword>
<dbReference type="InterPro" id="IPR009057">
    <property type="entry name" value="Homeodomain-like_sf"/>
</dbReference>
<keyword evidence="9" id="KW-0234">DNA repair</keyword>
<dbReference type="SUPFAM" id="SSF57884">
    <property type="entry name" value="Ada DNA repair protein, N-terminal domain (N-Ada 10)"/>
    <property type="match status" value="1"/>
</dbReference>
<dbReference type="EMBL" id="BNJG01000002">
    <property type="protein sequence ID" value="GHO56920.1"/>
    <property type="molecule type" value="Genomic_DNA"/>
</dbReference>
<keyword evidence="8" id="KW-0804">Transcription</keyword>
<dbReference type="SUPFAM" id="SSF55945">
    <property type="entry name" value="TATA-box binding protein-like"/>
    <property type="match status" value="1"/>
</dbReference>
<dbReference type="InterPro" id="IPR010316">
    <property type="entry name" value="AlkA_N"/>
</dbReference>
<gene>
    <name evidence="11" type="ORF">KSB_53950</name>
</gene>
<evidence type="ECO:0000256" key="5">
    <source>
        <dbReference type="ARBA" id="ARBA00022763"/>
    </source>
</evidence>
<dbReference type="Pfam" id="PF02805">
    <property type="entry name" value="Ada_Zn_binding"/>
    <property type="match status" value="1"/>
</dbReference>
<evidence type="ECO:0000256" key="6">
    <source>
        <dbReference type="ARBA" id="ARBA00023015"/>
    </source>
</evidence>
<dbReference type="InterPro" id="IPR037046">
    <property type="entry name" value="AlkA_N_sf"/>
</dbReference>
<evidence type="ECO:0000256" key="9">
    <source>
        <dbReference type="ARBA" id="ARBA00023204"/>
    </source>
</evidence>
<evidence type="ECO:0000259" key="10">
    <source>
        <dbReference type="PROSITE" id="PS01124"/>
    </source>
</evidence>
<dbReference type="InterPro" id="IPR018060">
    <property type="entry name" value="HTH_AraC"/>
</dbReference>
<dbReference type="InterPro" id="IPR003265">
    <property type="entry name" value="HhH-GPD_domain"/>
</dbReference>
<keyword evidence="7" id="KW-0010">Activator</keyword>
<dbReference type="SMART" id="SM01009">
    <property type="entry name" value="AlkA_N"/>
    <property type="match status" value="1"/>
</dbReference>
<dbReference type="PROSITE" id="PS01124">
    <property type="entry name" value="HTH_ARAC_FAMILY_2"/>
    <property type="match status" value="1"/>
</dbReference>
<dbReference type="Gene3D" id="1.10.10.60">
    <property type="entry name" value="Homeodomain-like"/>
    <property type="match status" value="1"/>
</dbReference>
<protein>
    <recommendedName>
        <fullName evidence="3">DNA-3-methyladenine glycosylase II</fullName>
        <ecNumber evidence="3">3.2.2.21</ecNumber>
    </recommendedName>
</protein>
<comment type="cofactor">
    <cofactor evidence="2">
        <name>Zn(2+)</name>
        <dbReference type="ChEBI" id="CHEBI:29105"/>
    </cofactor>
</comment>
<dbReference type="Pfam" id="PF00730">
    <property type="entry name" value="HhH-GPD"/>
    <property type="match status" value="1"/>
</dbReference>
<dbReference type="CDD" id="cd00056">
    <property type="entry name" value="ENDO3c"/>
    <property type="match status" value="1"/>
</dbReference>
<evidence type="ECO:0000256" key="3">
    <source>
        <dbReference type="ARBA" id="ARBA00012000"/>
    </source>
</evidence>
<dbReference type="Gene3D" id="1.10.340.30">
    <property type="entry name" value="Hypothetical protein, domain 2"/>
    <property type="match status" value="1"/>
</dbReference>
<dbReference type="EC" id="3.2.2.21" evidence="3"/>
<comment type="caution">
    <text evidence="11">The sequence shown here is derived from an EMBL/GenBank/DDBJ whole genome shotgun (WGS) entry which is preliminary data.</text>
</comment>
<evidence type="ECO:0000256" key="7">
    <source>
        <dbReference type="ARBA" id="ARBA00023159"/>
    </source>
</evidence>
<keyword evidence="12" id="KW-1185">Reference proteome</keyword>
<dbReference type="RefSeq" id="WP_201373369.1">
    <property type="nucleotide sequence ID" value="NZ_BNJG01000002.1"/>
</dbReference>
<evidence type="ECO:0000256" key="4">
    <source>
        <dbReference type="ARBA" id="ARBA00022603"/>
    </source>
</evidence>
<dbReference type="Gene3D" id="3.30.310.20">
    <property type="entry name" value="DNA-3-methyladenine glycosylase AlkA, N-terminal domain"/>
    <property type="match status" value="1"/>
</dbReference>
<evidence type="ECO:0000313" key="12">
    <source>
        <dbReference type="Proteomes" id="UP000654345"/>
    </source>
</evidence>
<keyword evidence="6" id="KW-0805">Transcription regulation</keyword>
<evidence type="ECO:0000256" key="1">
    <source>
        <dbReference type="ARBA" id="ARBA00000086"/>
    </source>
</evidence>
<dbReference type="Pfam" id="PF12833">
    <property type="entry name" value="HTH_18"/>
    <property type="match status" value="1"/>
</dbReference>
<evidence type="ECO:0000256" key="2">
    <source>
        <dbReference type="ARBA" id="ARBA00001947"/>
    </source>
</evidence>
<dbReference type="InterPro" id="IPR023170">
    <property type="entry name" value="HhH_base_excis_C"/>
</dbReference>
<dbReference type="Gene3D" id="1.10.1670.10">
    <property type="entry name" value="Helix-hairpin-Helix base-excision DNA repair enzymes (C-terminal)"/>
    <property type="match status" value="1"/>
</dbReference>
<dbReference type="InterPro" id="IPR035451">
    <property type="entry name" value="Ada-like_dom_sf"/>
</dbReference>
<dbReference type="SUPFAM" id="SSF46689">
    <property type="entry name" value="Homeodomain-like"/>
    <property type="match status" value="1"/>
</dbReference>